<name>A0A3N4L176_9PEZI</name>
<evidence type="ECO:0000313" key="2">
    <source>
        <dbReference type="Proteomes" id="UP000277580"/>
    </source>
</evidence>
<proteinExistence type="predicted"/>
<accession>A0A3N4L176</accession>
<sequence length="59" mass="6847">MCIYMTITYGCGHTERIRKSTHKSCEVEPHDVGPIKKLSIKIKGKLEEIKERRTESNKD</sequence>
<evidence type="ECO:0000313" key="1">
    <source>
        <dbReference type="EMBL" id="RPB15429.1"/>
    </source>
</evidence>
<dbReference type="AlphaFoldDB" id="A0A3N4L176"/>
<dbReference type="Proteomes" id="UP000277580">
    <property type="component" value="Unassembled WGS sequence"/>
</dbReference>
<reference evidence="1 2" key="1">
    <citation type="journal article" date="2018" name="Nat. Ecol. Evol.">
        <title>Pezizomycetes genomes reveal the molecular basis of ectomycorrhizal truffle lifestyle.</title>
        <authorList>
            <person name="Murat C."/>
            <person name="Payen T."/>
            <person name="Noel B."/>
            <person name="Kuo A."/>
            <person name="Morin E."/>
            <person name="Chen J."/>
            <person name="Kohler A."/>
            <person name="Krizsan K."/>
            <person name="Balestrini R."/>
            <person name="Da Silva C."/>
            <person name="Montanini B."/>
            <person name="Hainaut M."/>
            <person name="Levati E."/>
            <person name="Barry K.W."/>
            <person name="Belfiori B."/>
            <person name="Cichocki N."/>
            <person name="Clum A."/>
            <person name="Dockter R.B."/>
            <person name="Fauchery L."/>
            <person name="Guy J."/>
            <person name="Iotti M."/>
            <person name="Le Tacon F."/>
            <person name="Lindquist E.A."/>
            <person name="Lipzen A."/>
            <person name="Malagnac F."/>
            <person name="Mello A."/>
            <person name="Molinier V."/>
            <person name="Miyauchi S."/>
            <person name="Poulain J."/>
            <person name="Riccioni C."/>
            <person name="Rubini A."/>
            <person name="Sitrit Y."/>
            <person name="Splivallo R."/>
            <person name="Traeger S."/>
            <person name="Wang M."/>
            <person name="Zifcakova L."/>
            <person name="Wipf D."/>
            <person name="Zambonelli A."/>
            <person name="Paolocci F."/>
            <person name="Nowrousian M."/>
            <person name="Ottonello S."/>
            <person name="Baldrian P."/>
            <person name="Spatafora J.W."/>
            <person name="Henrissat B."/>
            <person name="Nagy L.G."/>
            <person name="Aury J.M."/>
            <person name="Wincker P."/>
            <person name="Grigoriev I.V."/>
            <person name="Bonfante P."/>
            <person name="Martin F.M."/>
        </authorList>
    </citation>
    <scope>NUCLEOTIDE SEQUENCE [LARGE SCALE GENOMIC DNA]</scope>
    <source>
        <strain evidence="1 2">CCBAS932</strain>
    </source>
</reference>
<gene>
    <name evidence="1" type="ORF">P167DRAFT_571502</name>
</gene>
<organism evidence="1 2">
    <name type="scientific">Morchella conica CCBAS932</name>
    <dbReference type="NCBI Taxonomy" id="1392247"/>
    <lineage>
        <taxon>Eukaryota</taxon>
        <taxon>Fungi</taxon>
        <taxon>Dikarya</taxon>
        <taxon>Ascomycota</taxon>
        <taxon>Pezizomycotina</taxon>
        <taxon>Pezizomycetes</taxon>
        <taxon>Pezizales</taxon>
        <taxon>Morchellaceae</taxon>
        <taxon>Morchella</taxon>
    </lineage>
</organism>
<dbReference type="EMBL" id="ML119113">
    <property type="protein sequence ID" value="RPB15429.1"/>
    <property type="molecule type" value="Genomic_DNA"/>
</dbReference>
<protein>
    <submittedName>
        <fullName evidence="1">Uncharacterized protein</fullName>
    </submittedName>
</protein>
<dbReference type="InParanoid" id="A0A3N4L176"/>
<keyword evidence="2" id="KW-1185">Reference proteome</keyword>
<dbReference type="OrthoDB" id="10409557at2759"/>